<dbReference type="InterPro" id="IPR033121">
    <property type="entry name" value="PEPTIDASE_A1"/>
</dbReference>
<evidence type="ECO:0000256" key="1">
    <source>
        <dbReference type="ARBA" id="ARBA00022670"/>
    </source>
</evidence>
<dbReference type="AlphaFoldDB" id="A0AAE2BSY9"/>
<reference evidence="4" key="1">
    <citation type="submission" date="2020-06" db="EMBL/GenBank/DDBJ databases">
        <authorList>
            <person name="Li T."/>
            <person name="Hu X."/>
            <person name="Zhang T."/>
            <person name="Song X."/>
            <person name="Zhang H."/>
            <person name="Dai N."/>
            <person name="Sheng W."/>
            <person name="Hou X."/>
            <person name="Wei L."/>
        </authorList>
    </citation>
    <scope>NUCLEOTIDE SEQUENCE</scope>
    <source>
        <strain evidence="4">K16</strain>
        <tissue evidence="4">Leaf</tissue>
    </source>
</reference>
<dbReference type="GO" id="GO:0005576">
    <property type="term" value="C:extracellular region"/>
    <property type="evidence" value="ECO:0007669"/>
    <property type="project" value="TreeGrafter"/>
</dbReference>
<protein>
    <recommendedName>
        <fullName evidence="3">Peptidase A1 domain-containing protein</fullName>
    </recommendedName>
</protein>
<organism evidence="4 5">
    <name type="scientific">Sesamum angolense</name>
    <dbReference type="NCBI Taxonomy" id="2727404"/>
    <lineage>
        <taxon>Eukaryota</taxon>
        <taxon>Viridiplantae</taxon>
        <taxon>Streptophyta</taxon>
        <taxon>Embryophyta</taxon>
        <taxon>Tracheophyta</taxon>
        <taxon>Spermatophyta</taxon>
        <taxon>Magnoliopsida</taxon>
        <taxon>eudicotyledons</taxon>
        <taxon>Gunneridae</taxon>
        <taxon>Pentapetalae</taxon>
        <taxon>asterids</taxon>
        <taxon>lamiids</taxon>
        <taxon>Lamiales</taxon>
        <taxon>Pedaliaceae</taxon>
        <taxon>Sesamum</taxon>
    </lineage>
</organism>
<sequence>MENPVFELVAQQFEKQVGKNYSRATEVENQSGLRPCFNISGENSLTLPQLSFHFKGGAEMVLPLADYFSFLDDSVICMTIVTNSAAEGAVGPGPAIILGNYQQQNFYLEYDLENERLGFQKQLCK</sequence>
<proteinExistence type="predicted"/>
<accession>A0AAE2BSY9</accession>
<dbReference type="InterPro" id="IPR032799">
    <property type="entry name" value="TAXi_C"/>
</dbReference>
<dbReference type="Gene3D" id="2.40.70.10">
    <property type="entry name" value="Acid Proteases"/>
    <property type="match status" value="1"/>
</dbReference>
<dbReference type="Proteomes" id="UP001289374">
    <property type="component" value="Unassembled WGS sequence"/>
</dbReference>
<dbReference type="InterPro" id="IPR051708">
    <property type="entry name" value="Plant_Aspart_Prot_A1"/>
</dbReference>
<evidence type="ECO:0000259" key="3">
    <source>
        <dbReference type="PROSITE" id="PS51767"/>
    </source>
</evidence>
<dbReference type="SUPFAM" id="SSF50630">
    <property type="entry name" value="Acid proteases"/>
    <property type="match status" value="1"/>
</dbReference>
<dbReference type="PANTHER" id="PTHR47967">
    <property type="entry name" value="OS07G0603500 PROTEIN-RELATED"/>
    <property type="match status" value="1"/>
</dbReference>
<name>A0AAE2BSY9_9LAMI</name>
<comment type="caution">
    <text evidence="4">The sequence shown here is derived from an EMBL/GenBank/DDBJ whole genome shotgun (WGS) entry which is preliminary data.</text>
</comment>
<feature type="domain" description="Peptidase A1" evidence="3">
    <location>
        <begin position="1"/>
        <end position="120"/>
    </location>
</feature>
<dbReference type="PANTHER" id="PTHR47967:SF36">
    <property type="entry name" value="PEPTIDASE A1 DOMAIN-CONTAINING PROTEIN"/>
    <property type="match status" value="1"/>
</dbReference>
<dbReference type="EMBL" id="JACGWL010000008">
    <property type="protein sequence ID" value="KAK4396602.1"/>
    <property type="molecule type" value="Genomic_DNA"/>
</dbReference>
<keyword evidence="1" id="KW-0645">Protease</keyword>
<dbReference type="GO" id="GO:0006508">
    <property type="term" value="P:proteolysis"/>
    <property type="evidence" value="ECO:0007669"/>
    <property type="project" value="UniProtKB-KW"/>
</dbReference>
<dbReference type="PROSITE" id="PS51767">
    <property type="entry name" value="PEPTIDASE_A1"/>
    <property type="match status" value="1"/>
</dbReference>
<dbReference type="GO" id="GO:0008233">
    <property type="term" value="F:peptidase activity"/>
    <property type="evidence" value="ECO:0007669"/>
    <property type="project" value="UniProtKB-KW"/>
</dbReference>
<gene>
    <name evidence="4" type="ORF">Sango_1496800</name>
</gene>
<keyword evidence="2" id="KW-0378">Hydrolase</keyword>
<evidence type="ECO:0000313" key="5">
    <source>
        <dbReference type="Proteomes" id="UP001289374"/>
    </source>
</evidence>
<dbReference type="InterPro" id="IPR021109">
    <property type="entry name" value="Peptidase_aspartic_dom_sf"/>
</dbReference>
<dbReference type="Pfam" id="PF14541">
    <property type="entry name" value="TAXi_C"/>
    <property type="match status" value="1"/>
</dbReference>
<evidence type="ECO:0000256" key="2">
    <source>
        <dbReference type="ARBA" id="ARBA00022801"/>
    </source>
</evidence>
<reference evidence="4" key="2">
    <citation type="journal article" date="2024" name="Plant">
        <title>Genomic evolution and insights into agronomic trait innovations of Sesamum species.</title>
        <authorList>
            <person name="Miao H."/>
            <person name="Wang L."/>
            <person name="Qu L."/>
            <person name="Liu H."/>
            <person name="Sun Y."/>
            <person name="Le M."/>
            <person name="Wang Q."/>
            <person name="Wei S."/>
            <person name="Zheng Y."/>
            <person name="Lin W."/>
            <person name="Duan Y."/>
            <person name="Cao H."/>
            <person name="Xiong S."/>
            <person name="Wang X."/>
            <person name="Wei L."/>
            <person name="Li C."/>
            <person name="Ma Q."/>
            <person name="Ju M."/>
            <person name="Zhao R."/>
            <person name="Li G."/>
            <person name="Mu C."/>
            <person name="Tian Q."/>
            <person name="Mei H."/>
            <person name="Zhang T."/>
            <person name="Gao T."/>
            <person name="Zhang H."/>
        </authorList>
    </citation>
    <scope>NUCLEOTIDE SEQUENCE</scope>
    <source>
        <strain evidence="4">K16</strain>
    </source>
</reference>
<evidence type="ECO:0000313" key="4">
    <source>
        <dbReference type="EMBL" id="KAK4396602.1"/>
    </source>
</evidence>
<keyword evidence="5" id="KW-1185">Reference proteome</keyword>